<dbReference type="SMR" id="A0A1I8BNW7"/>
<proteinExistence type="inferred from homology"/>
<feature type="domain" description="GH18" evidence="4">
    <location>
        <begin position="77"/>
        <end position="341"/>
    </location>
</feature>
<dbReference type="GO" id="GO:0005975">
    <property type="term" value="P:carbohydrate metabolic process"/>
    <property type="evidence" value="ECO:0007669"/>
    <property type="project" value="InterPro"/>
</dbReference>
<evidence type="ECO:0000256" key="3">
    <source>
        <dbReference type="SAM" id="SignalP"/>
    </source>
</evidence>
<evidence type="ECO:0000256" key="1">
    <source>
        <dbReference type="ARBA" id="ARBA00009336"/>
    </source>
</evidence>
<dbReference type="InterPro" id="IPR001223">
    <property type="entry name" value="Glyco_hydro18_cat"/>
</dbReference>
<dbReference type="OMA" id="YSINERI"/>
<dbReference type="AlphaFoldDB" id="A0A1I8BNW7"/>
<protein>
    <recommendedName>
        <fullName evidence="2">Chitinase domain-containing protein 1</fullName>
    </recommendedName>
</protein>
<dbReference type="GO" id="GO:0012505">
    <property type="term" value="C:endomembrane system"/>
    <property type="evidence" value="ECO:0007669"/>
    <property type="project" value="TreeGrafter"/>
</dbReference>
<dbReference type="SUPFAM" id="SSF51445">
    <property type="entry name" value="(Trans)glycosidases"/>
    <property type="match status" value="1"/>
</dbReference>
<organism evidence="5 6">
    <name type="scientific">Meloidogyne hapla</name>
    <name type="common">Root-knot nematode worm</name>
    <dbReference type="NCBI Taxonomy" id="6305"/>
    <lineage>
        <taxon>Eukaryota</taxon>
        <taxon>Metazoa</taxon>
        <taxon>Ecdysozoa</taxon>
        <taxon>Nematoda</taxon>
        <taxon>Chromadorea</taxon>
        <taxon>Rhabditida</taxon>
        <taxon>Tylenchina</taxon>
        <taxon>Tylenchomorpha</taxon>
        <taxon>Tylenchoidea</taxon>
        <taxon>Meloidogynidae</taxon>
        <taxon>Meloidogyninae</taxon>
        <taxon>Meloidogyne</taxon>
    </lineage>
</organism>
<evidence type="ECO:0000256" key="2">
    <source>
        <dbReference type="ARBA" id="ARBA00040976"/>
    </source>
</evidence>
<dbReference type="Pfam" id="PF00704">
    <property type="entry name" value="Glyco_hydro_18"/>
    <property type="match status" value="1"/>
</dbReference>
<name>A0A1I8BNW7_MELHA</name>
<dbReference type="InterPro" id="IPR017853">
    <property type="entry name" value="GH"/>
</dbReference>
<dbReference type="PROSITE" id="PS51910">
    <property type="entry name" value="GH18_2"/>
    <property type="match status" value="1"/>
</dbReference>
<keyword evidence="3" id="KW-0732">Signal</keyword>
<dbReference type="GO" id="GO:0070492">
    <property type="term" value="F:oligosaccharide binding"/>
    <property type="evidence" value="ECO:0007669"/>
    <property type="project" value="TreeGrafter"/>
</dbReference>
<keyword evidence="5" id="KW-1185">Reference proteome</keyword>
<dbReference type="WBParaSite" id="MhA1_Contig354.frz3.gene62">
    <property type="protein sequence ID" value="MhA1_Contig354.frz3.gene62"/>
    <property type="gene ID" value="MhA1_Contig354.frz3.gene62"/>
</dbReference>
<feature type="signal peptide" evidence="3">
    <location>
        <begin position="1"/>
        <end position="19"/>
    </location>
</feature>
<dbReference type="PANTHER" id="PTHR46066:SF2">
    <property type="entry name" value="CHITINASE DOMAIN-CONTAINING PROTEIN 1"/>
    <property type="match status" value="1"/>
</dbReference>
<sequence>MKLQIIIKILLCLVLKYYCFEEDEHAINNDGSFEIETFDEDVETFDILHEKDDEAIKDDILQDYQNLDIGKRNFNSDVTLGYVTPWNNHGYDVAKWAAQKFTHISPVWFQLKSGGGLAENAPLFCQITGTHDIDKGWMDDIRKNNSKTMIVPRFLFEAWPAEDLKQFLYMEEAQRRCVKDIIRLLQKNQMNGAVIEMWVQIMSMTRGSAVDYLLEIVEFWSKEFHKAGLIFILPIMPALDANFEETGIVNREIMGRLMSSVDYLNVMTYDYSSPQISGVAPYEWVKANLQYFIDSSEESIGSTSKILMGLNFYGYDRSGGASEAVLSKKFSKYYFLIIFKL</sequence>
<evidence type="ECO:0000259" key="4">
    <source>
        <dbReference type="PROSITE" id="PS51910"/>
    </source>
</evidence>
<evidence type="ECO:0000313" key="6">
    <source>
        <dbReference type="WBParaSite" id="MhA1_Contig354.frz3.gene62"/>
    </source>
</evidence>
<feature type="chain" id="PRO_5009315998" description="Chitinase domain-containing protein 1" evidence="3">
    <location>
        <begin position="20"/>
        <end position="341"/>
    </location>
</feature>
<accession>A0A1I8BNW7</accession>
<dbReference type="Proteomes" id="UP000095281">
    <property type="component" value="Unplaced"/>
</dbReference>
<dbReference type="PANTHER" id="PTHR46066">
    <property type="entry name" value="CHITINASE DOMAIN-CONTAINING PROTEIN 1 FAMILY MEMBER"/>
    <property type="match status" value="1"/>
</dbReference>
<evidence type="ECO:0000313" key="5">
    <source>
        <dbReference type="Proteomes" id="UP000095281"/>
    </source>
</evidence>
<reference evidence="6" key="1">
    <citation type="submission" date="2016-11" db="UniProtKB">
        <authorList>
            <consortium name="WormBaseParasite"/>
        </authorList>
    </citation>
    <scope>IDENTIFICATION</scope>
</reference>
<dbReference type="Gene3D" id="3.20.20.80">
    <property type="entry name" value="Glycosidases"/>
    <property type="match status" value="1"/>
</dbReference>
<comment type="similarity">
    <text evidence="1">Belongs to the glycosyl hydrolase 18 family.</text>
</comment>